<feature type="domain" description="Kinesin motor" evidence="2">
    <location>
        <begin position="18"/>
        <end position="184"/>
    </location>
</feature>
<dbReference type="Pfam" id="PF00225">
    <property type="entry name" value="Kinesin"/>
    <property type="match status" value="1"/>
</dbReference>
<dbReference type="Proteomes" id="UP000289340">
    <property type="component" value="Chromosome 16"/>
</dbReference>
<evidence type="ECO:0000313" key="3">
    <source>
        <dbReference type="EMBL" id="RZB60940.1"/>
    </source>
</evidence>
<keyword evidence="4" id="KW-1185">Reference proteome</keyword>
<reference evidence="3 4" key="1">
    <citation type="submission" date="2018-09" db="EMBL/GenBank/DDBJ databases">
        <title>A high-quality reference genome of wild soybean provides a powerful tool to mine soybean genomes.</title>
        <authorList>
            <person name="Xie M."/>
            <person name="Chung C.Y.L."/>
            <person name="Li M.-W."/>
            <person name="Wong F.-L."/>
            <person name="Chan T.-F."/>
            <person name="Lam H.-M."/>
        </authorList>
    </citation>
    <scope>NUCLEOTIDE SEQUENCE [LARGE SCALE GENOMIC DNA]</scope>
    <source>
        <strain evidence="4">cv. W05</strain>
        <tissue evidence="3">Hypocotyl of etiolated seedlings</tissue>
    </source>
</reference>
<evidence type="ECO:0000313" key="4">
    <source>
        <dbReference type="Proteomes" id="UP000289340"/>
    </source>
</evidence>
<dbReference type="Gene3D" id="3.40.50.300">
    <property type="entry name" value="P-loop containing nucleotide triphosphate hydrolases"/>
    <property type="match status" value="1"/>
</dbReference>
<accession>A0A445GI95</accession>
<dbReference type="GO" id="GO:0008017">
    <property type="term" value="F:microtubule binding"/>
    <property type="evidence" value="ECO:0007669"/>
    <property type="project" value="InterPro"/>
</dbReference>
<dbReference type="GO" id="GO:0005524">
    <property type="term" value="F:ATP binding"/>
    <property type="evidence" value="ECO:0007669"/>
    <property type="project" value="InterPro"/>
</dbReference>
<dbReference type="InterPro" id="IPR027640">
    <property type="entry name" value="Kinesin-like_fam"/>
</dbReference>
<evidence type="ECO:0000259" key="2">
    <source>
        <dbReference type="SMART" id="SM00129"/>
    </source>
</evidence>
<dbReference type="AlphaFoldDB" id="A0A445GI95"/>
<organism evidence="3 4">
    <name type="scientific">Glycine soja</name>
    <name type="common">Wild soybean</name>
    <dbReference type="NCBI Taxonomy" id="3848"/>
    <lineage>
        <taxon>Eukaryota</taxon>
        <taxon>Viridiplantae</taxon>
        <taxon>Streptophyta</taxon>
        <taxon>Embryophyta</taxon>
        <taxon>Tracheophyta</taxon>
        <taxon>Spermatophyta</taxon>
        <taxon>Magnoliopsida</taxon>
        <taxon>eudicotyledons</taxon>
        <taxon>Gunneridae</taxon>
        <taxon>Pentapetalae</taxon>
        <taxon>rosids</taxon>
        <taxon>fabids</taxon>
        <taxon>Fabales</taxon>
        <taxon>Fabaceae</taxon>
        <taxon>Papilionoideae</taxon>
        <taxon>50 kb inversion clade</taxon>
        <taxon>NPAAA clade</taxon>
        <taxon>indigoferoid/millettioid clade</taxon>
        <taxon>Phaseoleae</taxon>
        <taxon>Glycine</taxon>
        <taxon>Glycine subgen. Soja</taxon>
    </lineage>
</organism>
<dbReference type="PANTHER" id="PTHR47968">
    <property type="entry name" value="CENTROMERE PROTEIN E"/>
    <property type="match status" value="1"/>
</dbReference>
<keyword evidence="3" id="KW-0418">Kinase</keyword>
<dbReference type="Gene3D" id="3.40.850.10">
    <property type="entry name" value="Kinesin motor domain"/>
    <property type="match status" value="2"/>
</dbReference>
<dbReference type="GO" id="GO:0016301">
    <property type="term" value="F:kinase activity"/>
    <property type="evidence" value="ECO:0007669"/>
    <property type="project" value="UniProtKB-KW"/>
</dbReference>
<dbReference type="PANTHER" id="PTHR47968:SF61">
    <property type="entry name" value="ATP-BINDING MICROTUBULE MOTOR FAMILY PROTEIN"/>
    <property type="match status" value="1"/>
</dbReference>
<dbReference type="InterPro" id="IPR027417">
    <property type="entry name" value="P-loop_NTPase"/>
</dbReference>
<name>A0A445GI95_GLYSO</name>
<dbReference type="InterPro" id="IPR036961">
    <property type="entry name" value="Kinesin_motor_dom_sf"/>
</dbReference>
<dbReference type="SMART" id="SM00129">
    <property type="entry name" value="KISc"/>
    <property type="match status" value="1"/>
</dbReference>
<sequence length="274" mass="30879">MTNVIEEQGNMALSNAQEERILVSIRIRPLNKREKARHDTRTTAMWNHDHSQWIPMPLGIWEEVEYKAASIFAYRQTSSGKTHTMSGITEYVERDIYEYIEKHKDIEFVNFVDLVGSECASQAMTAGIRLREGSHINHSLLSLETLIRKLSIPLRSYNVGYCMVCEANLKILEGVTDIDLVVNLKLQEEALLAKCLGRRICNQCGGNFNIASISIKGENGRPGMVMAPLLPPAHCMSKLITRSDDTKAVVKERLRIYNEKCLTLSTSVVSQPPS</sequence>
<dbReference type="EMBL" id="QZWG01000016">
    <property type="protein sequence ID" value="RZB60940.1"/>
    <property type="molecule type" value="Genomic_DNA"/>
</dbReference>
<protein>
    <submittedName>
        <fullName evidence="3">Adenylate kinase 1, chloroplastic</fullName>
    </submittedName>
</protein>
<dbReference type="InterPro" id="IPR001752">
    <property type="entry name" value="Kinesin_motor_dom"/>
</dbReference>
<proteinExistence type="predicted"/>
<evidence type="ECO:0000256" key="1">
    <source>
        <dbReference type="ARBA" id="ARBA00023175"/>
    </source>
</evidence>
<comment type="caution">
    <text evidence="3">The sequence shown here is derived from an EMBL/GenBank/DDBJ whole genome shotgun (WGS) entry which is preliminary data.</text>
</comment>
<dbReference type="GO" id="GO:0007018">
    <property type="term" value="P:microtubule-based movement"/>
    <property type="evidence" value="ECO:0007669"/>
    <property type="project" value="InterPro"/>
</dbReference>
<gene>
    <name evidence="3" type="ORF">D0Y65_043628</name>
</gene>
<keyword evidence="1" id="KW-0505">Motor protein</keyword>
<keyword evidence="3" id="KW-0808">Transferase</keyword>
<dbReference type="GO" id="GO:0003777">
    <property type="term" value="F:microtubule motor activity"/>
    <property type="evidence" value="ECO:0007669"/>
    <property type="project" value="InterPro"/>
</dbReference>
<dbReference type="SUPFAM" id="SSF52540">
    <property type="entry name" value="P-loop containing nucleoside triphosphate hydrolases"/>
    <property type="match status" value="1"/>
</dbReference>